<evidence type="ECO:0000256" key="2">
    <source>
        <dbReference type="ARBA" id="ARBA00023125"/>
    </source>
</evidence>
<sequence>MYCTNLPIKVIAYEEGYNDPLYFSRVFKKYCGISPKEFRVQLQKNRLI</sequence>
<evidence type="ECO:0000259" key="4">
    <source>
        <dbReference type="PROSITE" id="PS01124"/>
    </source>
</evidence>
<dbReference type="RefSeq" id="WP_349241023.1">
    <property type="nucleotide sequence ID" value="NZ_JAVTTO010000002.1"/>
</dbReference>
<dbReference type="Proteomes" id="UP001257277">
    <property type="component" value="Unassembled WGS sequence"/>
</dbReference>
<feature type="domain" description="HTH araC/xylS-type" evidence="4">
    <location>
        <begin position="1"/>
        <end position="41"/>
    </location>
</feature>
<keyword evidence="1" id="KW-0805">Transcription regulation</keyword>
<organism evidence="5 6">
    <name type="scientific">Asprobacillus argus</name>
    <dbReference type="NCBI Taxonomy" id="3076534"/>
    <lineage>
        <taxon>Bacteria</taxon>
        <taxon>Pseudomonadati</taxon>
        <taxon>Bacteroidota</taxon>
        <taxon>Flavobacteriia</taxon>
        <taxon>Flavobacteriales</taxon>
        <taxon>Flavobacteriaceae</taxon>
        <taxon>Asprobacillus</taxon>
    </lineage>
</organism>
<dbReference type="EMBL" id="JAVTTO010000002">
    <property type="protein sequence ID" value="MDT7831767.1"/>
    <property type="molecule type" value="Genomic_DNA"/>
</dbReference>
<dbReference type="PANTHER" id="PTHR43280:SF2">
    <property type="entry name" value="HTH-TYPE TRANSCRIPTIONAL REGULATOR EXSA"/>
    <property type="match status" value="1"/>
</dbReference>
<dbReference type="PANTHER" id="PTHR43280">
    <property type="entry name" value="ARAC-FAMILY TRANSCRIPTIONAL REGULATOR"/>
    <property type="match status" value="1"/>
</dbReference>
<evidence type="ECO:0000256" key="3">
    <source>
        <dbReference type="ARBA" id="ARBA00023163"/>
    </source>
</evidence>
<protein>
    <submittedName>
        <fullName evidence="5">AraC family transcriptional regulator</fullName>
    </submittedName>
</protein>
<dbReference type="SUPFAM" id="SSF46689">
    <property type="entry name" value="Homeodomain-like"/>
    <property type="match status" value="1"/>
</dbReference>
<gene>
    <name evidence="5" type="ORF">RQM59_05210</name>
</gene>
<dbReference type="Gene3D" id="1.10.10.60">
    <property type="entry name" value="Homeodomain-like"/>
    <property type="match status" value="1"/>
</dbReference>
<keyword evidence="3" id="KW-0804">Transcription</keyword>
<comment type="caution">
    <text evidence="5">The sequence shown here is derived from an EMBL/GenBank/DDBJ whole genome shotgun (WGS) entry which is preliminary data.</text>
</comment>
<evidence type="ECO:0000313" key="6">
    <source>
        <dbReference type="Proteomes" id="UP001257277"/>
    </source>
</evidence>
<dbReference type="InterPro" id="IPR018060">
    <property type="entry name" value="HTH_AraC"/>
</dbReference>
<dbReference type="PRINTS" id="PR00032">
    <property type="entry name" value="HTHARAC"/>
</dbReference>
<name>A0ABU3LDV4_9FLAO</name>
<evidence type="ECO:0000256" key="1">
    <source>
        <dbReference type="ARBA" id="ARBA00023015"/>
    </source>
</evidence>
<dbReference type="InterPro" id="IPR009057">
    <property type="entry name" value="Homeodomain-like_sf"/>
</dbReference>
<dbReference type="InterPro" id="IPR020449">
    <property type="entry name" value="Tscrpt_reg_AraC-type_HTH"/>
</dbReference>
<dbReference type="PROSITE" id="PS01124">
    <property type="entry name" value="HTH_ARAC_FAMILY_2"/>
    <property type="match status" value="1"/>
</dbReference>
<proteinExistence type="predicted"/>
<keyword evidence="2" id="KW-0238">DNA-binding</keyword>
<accession>A0ABU3LDV4</accession>
<evidence type="ECO:0000313" key="5">
    <source>
        <dbReference type="EMBL" id="MDT7831767.1"/>
    </source>
</evidence>
<keyword evidence="6" id="KW-1185">Reference proteome</keyword>
<dbReference type="Pfam" id="PF00165">
    <property type="entry name" value="HTH_AraC"/>
    <property type="match status" value="1"/>
</dbReference>
<reference evidence="5 6" key="1">
    <citation type="submission" date="2023-09" db="EMBL/GenBank/DDBJ databases">
        <title>Novel taxa isolated from Blanes Bay.</title>
        <authorList>
            <person name="Rey-Velasco X."/>
            <person name="Lucena T."/>
        </authorList>
    </citation>
    <scope>NUCLEOTIDE SEQUENCE [LARGE SCALE GENOMIC DNA]</scope>
    <source>
        <strain evidence="5 6">S356</strain>
    </source>
</reference>